<evidence type="ECO:0000313" key="3">
    <source>
        <dbReference type="Proteomes" id="UP000050794"/>
    </source>
</evidence>
<dbReference type="Proteomes" id="UP000050794">
    <property type="component" value="Unassembled WGS sequence"/>
</dbReference>
<dbReference type="EMBL" id="UYWY01002413">
    <property type="protein sequence ID" value="VDM28043.1"/>
    <property type="molecule type" value="Genomic_DNA"/>
</dbReference>
<evidence type="ECO:0000313" key="4">
    <source>
        <dbReference type="WBParaSite" id="TCNE_0000241801-mRNA-1"/>
    </source>
</evidence>
<feature type="compositionally biased region" description="Basic and acidic residues" evidence="1">
    <location>
        <begin position="109"/>
        <end position="119"/>
    </location>
</feature>
<feature type="region of interest" description="Disordered" evidence="1">
    <location>
        <begin position="109"/>
        <end position="163"/>
    </location>
</feature>
<proteinExistence type="predicted"/>
<accession>A0A183U1P8</accession>
<feature type="region of interest" description="Disordered" evidence="1">
    <location>
        <begin position="1"/>
        <end position="92"/>
    </location>
</feature>
<feature type="compositionally biased region" description="Polar residues" evidence="1">
    <location>
        <begin position="75"/>
        <end position="85"/>
    </location>
</feature>
<reference evidence="4" key="1">
    <citation type="submission" date="2016-06" db="UniProtKB">
        <authorList>
            <consortium name="WormBaseParasite"/>
        </authorList>
    </citation>
    <scope>IDENTIFICATION</scope>
</reference>
<evidence type="ECO:0000313" key="2">
    <source>
        <dbReference type="EMBL" id="VDM28043.1"/>
    </source>
</evidence>
<evidence type="ECO:0000256" key="1">
    <source>
        <dbReference type="SAM" id="MobiDB-lite"/>
    </source>
</evidence>
<keyword evidence="3" id="KW-1185">Reference proteome</keyword>
<gene>
    <name evidence="2" type="ORF">TCNE_LOCUS2418</name>
</gene>
<dbReference type="AlphaFoldDB" id="A0A183U1P8"/>
<feature type="compositionally biased region" description="Polar residues" evidence="1">
    <location>
        <begin position="130"/>
        <end position="155"/>
    </location>
</feature>
<sequence length="163" mass="17348">AAEQVRPVGETQGSSAVTGSAEKDSEQEDEQEQKTHGDETETEAEEEYTFGSPIGGHVLKSVMLTKQRKGEKSSSTDVSLSSAKTVATDDGTVKYREVGYGAVEEHEYDYGEGSSDVHSESYPVDAPNANPHSTTGRGGSSSNAGSDMNKNTNAPNKMYSVYL</sequence>
<dbReference type="WBParaSite" id="TCNE_0000241801-mRNA-1">
    <property type="protein sequence ID" value="TCNE_0000241801-mRNA-1"/>
    <property type="gene ID" value="TCNE_0000241801"/>
</dbReference>
<protein>
    <submittedName>
        <fullName evidence="4">Bravo_FIGEY domain-containing protein</fullName>
    </submittedName>
</protein>
<name>A0A183U1P8_TOXCA</name>
<reference evidence="2 3" key="2">
    <citation type="submission" date="2018-11" db="EMBL/GenBank/DDBJ databases">
        <authorList>
            <consortium name="Pathogen Informatics"/>
        </authorList>
    </citation>
    <scope>NUCLEOTIDE SEQUENCE [LARGE SCALE GENOMIC DNA]</scope>
</reference>
<organism evidence="3 4">
    <name type="scientific">Toxocara canis</name>
    <name type="common">Canine roundworm</name>
    <dbReference type="NCBI Taxonomy" id="6265"/>
    <lineage>
        <taxon>Eukaryota</taxon>
        <taxon>Metazoa</taxon>
        <taxon>Ecdysozoa</taxon>
        <taxon>Nematoda</taxon>
        <taxon>Chromadorea</taxon>
        <taxon>Rhabditida</taxon>
        <taxon>Spirurina</taxon>
        <taxon>Ascaridomorpha</taxon>
        <taxon>Ascaridoidea</taxon>
        <taxon>Toxocaridae</taxon>
        <taxon>Toxocara</taxon>
    </lineage>
</organism>